<keyword evidence="3" id="KW-1185">Reference proteome</keyword>
<dbReference type="AlphaFoldDB" id="A0AAD9KK41"/>
<reference evidence="2" key="1">
    <citation type="journal article" date="2023" name="Mol. Biol. Evol.">
        <title>Third-Generation Sequencing Reveals the Adaptive Role of the Epigenome in Three Deep-Sea Polychaetes.</title>
        <authorList>
            <person name="Perez M."/>
            <person name="Aroh O."/>
            <person name="Sun Y."/>
            <person name="Lan Y."/>
            <person name="Juniper S.K."/>
            <person name="Young C.R."/>
            <person name="Angers B."/>
            <person name="Qian P.Y."/>
        </authorList>
    </citation>
    <scope>NUCLEOTIDE SEQUENCE</scope>
    <source>
        <strain evidence="2">R07B-5</strain>
    </source>
</reference>
<evidence type="ECO:0000313" key="3">
    <source>
        <dbReference type="Proteomes" id="UP001209878"/>
    </source>
</evidence>
<gene>
    <name evidence="2" type="ORF">NP493_906g00040</name>
</gene>
<proteinExistence type="predicted"/>
<organism evidence="2 3">
    <name type="scientific">Ridgeia piscesae</name>
    <name type="common">Tubeworm</name>
    <dbReference type="NCBI Taxonomy" id="27915"/>
    <lineage>
        <taxon>Eukaryota</taxon>
        <taxon>Metazoa</taxon>
        <taxon>Spiralia</taxon>
        <taxon>Lophotrochozoa</taxon>
        <taxon>Annelida</taxon>
        <taxon>Polychaeta</taxon>
        <taxon>Sedentaria</taxon>
        <taxon>Canalipalpata</taxon>
        <taxon>Sabellida</taxon>
        <taxon>Siboglinidae</taxon>
        <taxon>Ridgeia</taxon>
    </lineage>
</organism>
<feature type="region of interest" description="Disordered" evidence="1">
    <location>
        <begin position="151"/>
        <end position="175"/>
    </location>
</feature>
<dbReference type="EMBL" id="JAODUO010000904">
    <property type="protein sequence ID" value="KAK2173089.1"/>
    <property type="molecule type" value="Genomic_DNA"/>
</dbReference>
<dbReference type="Proteomes" id="UP001209878">
    <property type="component" value="Unassembled WGS sequence"/>
</dbReference>
<evidence type="ECO:0000313" key="2">
    <source>
        <dbReference type="EMBL" id="KAK2173089.1"/>
    </source>
</evidence>
<protein>
    <submittedName>
        <fullName evidence="2">Uncharacterized protein</fullName>
    </submittedName>
</protein>
<comment type="caution">
    <text evidence="2">The sequence shown here is derived from an EMBL/GenBank/DDBJ whole genome shotgun (WGS) entry which is preliminary data.</text>
</comment>
<name>A0AAD9KK41_RIDPI</name>
<evidence type="ECO:0000256" key="1">
    <source>
        <dbReference type="SAM" id="MobiDB-lite"/>
    </source>
</evidence>
<sequence>MMLNDSSDDGCGGDRDVMRWPDVECETMQYERGVRPAIGRKPPGKTRFPAVFLSTNPSLQRHYERRTAKIDADRRHRQQSLERAQKVFFLHQAFDHDSNLRFGQQIAKNRVDSDTEQVRHPKQKRLLDVISSHGAVTAAVSLPRLGVADCETQHTSHSPDGATGSPDGDDPGQLPQDYIQRAVATKSAPDVATVREDVDTCPTVSATKSSPAVCQFEQICDNDVPPASTLRLQQKRHVKKTKPGKDFRRQLSTIVEPVGGHAYFTTSTGKLLPAHREHEPTEMRPADAVQEKVEEATRESIKQDKHPLTKAVEETKESRVNFQLVDAQPVCLPPIATKTFITAPAKTSHVPLGNLPRGISLLDRSANTQDESNASHDNEIIARITRTLPAALMRKMTLNEALMTHKKRLLDNSRKFASRDLFSDPRWKRLESVLKDVGNRL</sequence>
<accession>A0AAD9KK41</accession>